<evidence type="ECO:0000313" key="2">
    <source>
        <dbReference type="EMBL" id="KAF5740549.1"/>
    </source>
</evidence>
<feature type="coiled-coil region" evidence="1">
    <location>
        <begin position="15"/>
        <end position="42"/>
    </location>
</feature>
<gene>
    <name evidence="2" type="ORF">HS088_TW11G00621</name>
</gene>
<reference evidence="2 3" key="1">
    <citation type="journal article" date="2020" name="Nat. Commun.">
        <title>Genome of Tripterygium wilfordii and identification of cytochrome P450 involved in triptolide biosynthesis.</title>
        <authorList>
            <person name="Tu L."/>
            <person name="Su P."/>
            <person name="Zhang Z."/>
            <person name="Gao L."/>
            <person name="Wang J."/>
            <person name="Hu T."/>
            <person name="Zhou J."/>
            <person name="Zhang Y."/>
            <person name="Zhao Y."/>
            <person name="Liu Y."/>
            <person name="Song Y."/>
            <person name="Tong Y."/>
            <person name="Lu Y."/>
            <person name="Yang J."/>
            <person name="Xu C."/>
            <person name="Jia M."/>
            <person name="Peters R.J."/>
            <person name="Huang L."/>
            <person name="Gao W."/>
        </authorList>
    </citation>
    <scope>NUCLEOTIDE SEQUENCE [LARGE SCALE GENOMIC DNA]</scope>
    <source>
        <strain evidence="3">cv. XIE 37</strain>
        <tissue evidence="2">Leaf</tissue>
    </source>
</reference>
<evidence type="ECO:0000313" key="3">
    <source>
        <dbReference type="Proteomes" id="UP000593562"/>
    </source>
</evidence>
<dbReference type="InParanoid" id="A0A7J7D2S5"/>
<dbReference type="AlphaFoldDB" id="A0A7J7D2S5"/>
<keyword evidence="1" id="KW-0175">Coiled coil</keyword>
<dbReference type="EMBL" id="JAAARO010000011">
    <property type="protein sequence ID" value="KAF5740549.1"/>
    <property type="molecule type" value="Genomic_DNA"/>
</dbReference>
<sequence>MAKNETIVLEKVEVATTAKAELEKANAEIVKYKSKAASLLTHYCSRKKRYKKGIDKLKEMRALHLGTALKEARKLLIKAKLDANFLIPICLTLLGMNEVEDTREDIITLLMISLLIRIHRLSSRIRMIVRHDAPIPSAQLASSTTLPT</sequence>
<comment type="caution">
    <text evidence="2">The sequence shown here is derived from an EMBL/GenBank/DDBJ whole genome shotgun (WGS) entry which is preliminary data.</text>
</comment>
<accession>A0A7J7D2S5</accession>
<proteinExistence type="predicted"/>
<protein>
    <submittedName>
        <fullName evidence="2">Uncharacterized protein</fullName>
    </submittedName>
</protein>
<name>A0A7J7D2S5_TRIWF</name>
<dbReference type="Proteomes" id="UP000593562">
    <property type="component" value="Unassembled WGS sequence"/>
</dbReference>
<keyword evidence="3" id="KW-1185">Reference proteome</keyword>
<evidence type="ECO:0000256" key="1">
    <source>
        <dbReference type="SAM" id="Coils"/>
    </source>
</evidence>
<organism evidence="2 3">
    <name type="scientific">Tripterygium wilfordii</name>
    <name type="common">Thunder God vine</name>
    <dbReference type="NCBI Taxonomy" id="458696"/>
    <lineage>
        <taxon>Eukaryota</taxon>
        <taxon>Viridiplantae</taxon>
        <taxon>Streptophyta</taxon>
        <taxon>Embryophyta</taxon>
        <taxon>Tracheophyta</taxon>
        <taxon>Spermatophyta</taxon>
        <taxon>Magnoliopsida</taxon>
        <taxon>eudicotyledons</taxon>
        <taxon>Gunneridae</taxon>
        <taxon>Pentapetalae</taxon>
        <taxon>rosids</taxon>
        <taxon>fabids</taxon>
        <taxon>Celastrales</taxon>
        <taxon>Celastraceae</taxon>
        <taxon>Tripterygium</taxon>
    </lineage>
</organism>